<gene>
    <name evidence="2" type="ORF">AK812_SmicGene17365</name>
</gene>
<feature type="transmembrane region" description="Helical" evidence="1">
    <location>
        <begin position="596"/>
        <end position="613"/>
    </location>
</feature>
<name>A0A1Q9DXV9_SYMMI</name>
<evidence type="ECO:0000313" key="3">
    <source>
        <dbReference type="Proteomes" id="UP000186817"/>
    </source>
</evidence>
<keyword evidence="3" id="KW-1185">Reference proteome</keyword>
<dbReference type="Proteomes" id="UP000186817">
    <property type="component" value="Unassembled WGS sequence"/>
</dbReference>
<evidence type="ECO:0000313" key="2">
    <source>
        <dbReference type="EMBL" id="OLQ00016.1"/>
    </source>
</evidence>
<comment type="caution">
    <text evidence="2">The sequence shown here is derived from an EMBL/GenBank/DDBJ whole genome shotgun (WGS) entry which is preliminary data.</text>
</comment>
<feature type="transmembrane region" description="Helical" evidence="1">
    <location>
        <begin position="33"/>
        <end position="55"/>
    </location>
</feature>
<evidence type="ECO:0000256" key="1">
    <source>
        <dbReference type="SAM" id="Phobius"/>
    </source>
</evidence>
<dbReference type="OrthoDB" id="419859at2759"/>
<keyword evidence="1" id="KW-1133">Transmembrane helix</keyword>
<reference evidence="2 3" key="1">
    <citation type="submission" date="2016-02" db="EMBL/GenBank/DDBJ databases">
        <title>Genome analysis of coral dinoflagellate symbionts highlights evolutionary adaptations to a symbiotic lifestyle.</title>
        <authorList>
            <person name="Aranda M."/>
            <person name="Li Y."/>
            <person name="Liew Y.J."/>
            <person name="Baumgarten S."/>
            <person name="Simakov O."/>
            <person name="Wilson M."/>
            <person name="Piel J."/>
            <person name="Ashoor H."/>
            <person name="Bougouffa S."/>
            <person name="Bajic V.B."/>
            <person name="Ryu T."/>
            <person name="Ravasi T."/>
            <person name="Bayer T."/>
            <person name="Micklem G."/>
            <person name="Kim H."/>
            <person name="Bhak J."/>
            <person name="Lajeunesse T.C."/>
            <person name="Voolstra C.R."/>
        </authorList>
    </citation>
    <scope>NUCLEOTIDE SEQUENCE [LARGE SCALE GENOMIC DNA]</scope>
    <source>
        <strain evidence="2 3">CCMP2467</strain>
    </source>
</reference>
<keyword evidence="1" id="KW-0472">Membrane</keyword>
<dbReference type="Gene3D" id="3.40.50.1820">
    <property type="entry name" value="alpha/beta hydrolase"/>
    <property type="match status" value="1"/>
</dbReference>
<keyword evidence="1" id="KW-0812">Transmembrane</keyword>
<feature type="transmembrane region" description="Helical" evidence="1">
    <location>
        <begin position="539"/>
        <end position="559"/>
    </location>
</feature>
<sequence>MQHSDRDSLAQDAAKISGVPLLFHSCLNVRRRIVLITPLLVLAIVNATLLLGQTFCNGRAEGICSDSVPIFQPTAHLNRTMRFVLFLALVQWFQHAALDVFLHLGLTTGSVEQLVAPKRLPNLGNLCAADADKYEEWAQMTWDADYAAPHHRALEARDTHTAWRICENFDAACLEARLDAAGIEERRIGGAPRRTTMLPAERRAGRLDPLWRRFVQWLEALFLLTSPMRAPVLPTFGLKPYGEWIISGALASCACSLRCPVTSLTTQTGGKHCDFANFAWMPCANANCKKWVGELTPQRLHGPKRCNPQLFACKQLKGQLIQRTMHLVDDDSQEVVTAVGRMHDILWKTWQPLFRLHGSSAEPSWCDFEAEYREELDGWRAVCPMSPAVDALDVAVRARGRTKVGGPDNWAIHEGHALPSVSLAYTGLFSNWAHAVVSGKGALPRFVSFSLLVVLMPCSTLRLAAWLLQPAGSGVVRRTLGGLVPHHVADSALVTAWCWWSLLAVSVVMQPQLIGLTGFTLRCVSQDVRWKHLTMLFKYTLFFWLAVHFLRGCVAHGFAAAQTDLITISFLYPLLLCFIWTATFVAVALSGAFSRFFWTLVGSLLSLPVVFLLSRLLCNWVDRGSHPLLIVLTWVHLCRAAFRMARYGGLWLKSDELPSGEAAYPSIKFALNPDSHKVLRTTYFVERRIGRMAVRVLLLICGVDLGGGCDLVWWQAAEDRKSIEIVNAGASVLTLGAKGAPEDEDAADVLPTAALASNETRRYAVCGHTWHGLQLVDYAFLALTSGFPQMEVSIRELQREEQQRRWLEFQVRRCEPQKGYCSWQEGTCRNLTVVSVSGTDISRIADYAENLRMWTEPVSLAILATVFPTIRIWPRDSAALVIRTIHDILGGLGLADNQWHYSEILEHVRSLPRDQEVVVTGHSLGGGSGRDRQAVAIQPPGVYHSLAKHEAQQRSFLGGQALHQRSVSLVFEGDWIQNFDGHGGLVQTMLCDQSRKSIAVGCHLLEGAICHLLRHCGDDAGRFGSCRHEYQPGNTAWSIVQFVWEFLCASFQSSYFHSDFQPTLVVAMGVSMVVVLRHGAPPMLRSVGLAFYFAEVSG</sequence>
<evidence type="ECO:0008006" key="4">
    <source>
        <dbReference type="Google" id="ProtNLM"/>
    </source>
</evidence>
<proteinExistence type="predicted"/>
<feature type="transmembrane region" description="Helical" evidence="1">
    <location>
        <begin position="565"/>
        <end position="589"/>
    </location>
</feature>
<dbReference type="EMBL" id="LSRX01000342">
    <property type="protein sequence ID" value="OLQ00016.1"/>
    <property type="molecule type" value="Genomic_DNA"/>
</dbReference>
<dbReference type="AlphaFoldDB" id="A0A1Q9DXV9"/>
<feature type="transmembrane region" description="Helical" evidence="1">
    <location>
        <begin position="696"/>
        <end position="714"/>
    </location>
</feature>
<dbReference type="SUPFAM" id="SSF53474">
    <property type="entry name" value="alpha/beta-Hydrolases"/>
    <property type="match status" value="1"/>
</dbReference>
<accession>A0A1Q9DXV9</accession>
<protein>
    <recommendedName>
        <fullName evidence="4">Fungal lipase-like domain-containing protein</fullName>
    </recommendedName>
</protein>
<organism evidence="2 3">
    <name type="scientific">Symbiodinium microadriaticum</name>
    <name type="common">Dinoflagellate</name>
    <name type="synonym">Zooxanthella microadriatica</name>
    <dbReference type="NCBI Taxonomy" id="2951"/>
    <lineage>
        <taxon>Eukaryota</taxon>
        <taxon>Sar</taxon>
        <taxon>Alveolata</taxon>
        <taxon>Dinophyceae</taxon>
        <taxon>Suessiales</taxon>
        <taxon>Symbiodiniaceae</taxon>
        <taxon>Symbiodinium</taxon>
    </lineage>
</organism>
<dbReference type="InterPro" id="IPR029058">
    <property type="entry name" value="AB_hydrolase_fold"/>
</dbReference>